<comment type="caution">
    <text evidence="5">The sequence shown here is derived from an EMBL/GenBank/DDBJ whole genome shotgun (WGS) entry which is preliminary data.</text>
</comment>
<sequence length="769" mass="86748">MASMVTPGSSPLASSISLREKGSRNKRKLRADPPLVDSDILCPPPHAEFTNYDFFPTEKIHDNPTTEQHTFFCDICRTLSCGSKEELGLVEHHEVDWSNVTEIELEDIILSNLTEMFNGAIKAITSYGYAEEVATNAVLSYGICYGCKYTVSNIVDNALALLRSGREVDSSSKENVTEDLNKLGRSVLADMVNVLRTVRPFFSIGDAMWCLLICDLNVSHACAVECDVLSNSVYEEKVSSSHLAKPEPEVNSSNSTSQAMHEFEVSVNRKAYHVSNSKRESVLRQKPFHFEKDYRAIRSKANIRASKRGSIGNMLLDEKLKSVSDSSGMSMKCSSMKSIKALDPSPTNEHLCLSLSDAALVPTNTATSTTPLPVTNTELSLSLLPSTSSSNGCGSKIDNHCTSVEIGSDQLNGNWIPQDEKDELLLKLIPRVRELEAQKQEWIEWAQQKIMQAAHRLSKDKPELQSLRQEKEEVTRLKKERQTLEENTKKKLTEMENALSKASCQVEEANAAACRLDVENLELRKEMEVAKLRAEESAASCHEVSKREMKILKKFQSWERQKSILQEELISEKRKLSKLQQEIKEAKEHHDLMENRWKQEDDAKCEVLLQLSTERNQREKIEASGKLKENEIAIEAENDLQKFKDDIRRLERQITQLRLLTDSSKMTTLGWSTDASYASRLTGGGKNSFAQSLTKLWDLPDQSSEEVQRERECVMCLCEEMSVVFLPCAHQVVCTTCNELHEKQGMKDCPSCRTTIQRRVCVRRAEFSG</sequence>
<gene>
    <name evidence="5" type="ORF">HPP92_007633</name>
</gene>
<feature type="coiled-coil region" evidence="2">
    <location>
        <begin position="555"/>
        <end position="596"/>
    </location>
</feature>
<dbReference type="InterPro" id="IPR013083">
    <property type="entry name" value="Znf_RING/FYVE/PHD"/>
</dbReference>
<evidence type="ECO:0000259" key="4">
    <source>
        <dbReference type="PROSITE" id="PS50089"/>
    </source>
</evidence>
<feature type="coiled-coil region" evidence="2">
    <location>
        <begin position="633"/>
        <end position="660"/>
    </location>
</feature>
<dbReference type="OrthoDB" id="774873at2759"/>
<dbReference type="AlphaFoldDB" id="A0A835RM64"/>
<feature type="region of interest" description="Disordered" evidence="3">
    <location>
        <begin position="1"/>
        <end position="30"/>
    </location>
</feature>
<dbReference type="EMBL" id="JADCNM010000003">
    <property type="protein sequence ID" value="KAG0490770.1"/>
    <property type="molecule type" value="Genomic_DNA"/>
</dbReference>
<dbReference type="Pfam" id="PF13920">
    <property type="entry name" value="zf-C3HC4_3"/>
    <property type="match status" value="1"/>
</dbReference>
<keyword evidence="1" id="KW-0862">Zinc</keyword>
<dbReference type="SUPFAM" id="SSF57850">
    <property type="entry name" value="RING/U-box"/>
    <property type="match status" value="1"/>
</dbReference>
<evidence type="ECO:0000256" key="1">
    <source>
        <dbReference type="PROSITE-ProRule" id="PRU00175"/>
    </source>
</evidence>
<dbReference type="InterPro" id="IPR046934">
    <property type="entry name" value="PIR2-like"/>
</dbReference>
<dbReference type="Proteomes" id="UP000639772">
    <property type="component" value="Chromosome 3"/>
</dbReference>
<organism evidence="5 6">
    <name type="scientific">Vanilla planifolia</name>
    <name type="common">Vanilla</name>
    <dbReference type="NCBI Taxonomy" id="51239"/>
    <lineage>
        <taxon>Eukaryota</taxon>
        <taxon>Viridiplantae</taxon>
        <taxon>Streptophyta</taxon>
        <taxon>Embryophyta</taxon>
        <taxon>Tracheophyta</taxon>
        <taxon>Spermatophyta</taxon>
        <taxon>Magnoliopsida</taxon>
        <taxon>Liliopsida</taxon>
        <taxon>Asparagales</taxon>
        <taxon>Orchidaceae</taxon>
        <taxon>Vanilloideae</taxon>
        <taxon>Vanilleae</taxon>
        <taxon>Vanilla</taxon>
    </lineage>
</organism>
<keyword evidence="1" id="KW-0479">Metal-binding</keyword>
<dbReference type="PROSITE" id="PS50089">
    <property type="entry name" value="ZF_RING_2"/>
    <property type="match status" value="1"/>
</dbReference>
<reference evidence="5 6" key="1">
    <citation type="journal article" date="2020" name="Nat. Food">
        <title>A phased Vanilla planifolia genome enables genetic improvement of flavour and production.</title>
        <authorList>
            <person name="Hasing T."/>
            <person name="Tang H."/>
            <person name="Brym M."/>
            <person name="Khazi F."/>
            <person name="Huang T."/>
            <person name="Chambers A.H."/>
        </authorList>
    </citation>
    <scope>NUCLEOTIDE SEQUENCE [LARGE SCALE GENOMIC DNA]</scope>
    <source>
        <tissue evidence="5">Leaf</tissue>
    </source>
</reference>
<evidence type="ECO:0000313" key="6">
    <source>
        <dbReference type="Proteomes" id="UP000639772"/>
    </source>
</evidence>
<feature type="compositionally biased region" description="Polar residues" evidence="3">
    <location>
        <begin position="250"/>
        <end position="259"/>
    </location>
</feature>
<dbReference type="CDD" id="cd23128">
    <property type="entry name" value="RING-HC_MIP1-like"/>
    <property type="match status" value="1"/>
</dbReference>
<dbReference type="PANTHER" id="PTHR46405">
    <property type="entry name" value="OS05G0141500 PROTEIN"/>
    <property type="match status" value="1"/>
</dbReference>
<proteinExistence type="predicted"/>
<dbReference type="Gene3D" id="3.30.40.10">
    <property type="entry name" value="Zinc/RING finger domain, C3HC4 (zinc finger)"/>
    <property type="match status" value="1"/>
</dbReference>
<feature type="region of interest" description="Disordered" evidence="3">
    <location>
        <begin position="240"/>
        <end position="259"/>
    </location>
</feature>
<keyword evidence="2" id="KW-0175">Coiled coil</keyword>
<protein>
    <recommendedName>
        <fullName evidence="4">RING-type domain-containing protein</fullName>
    </recommendedName>
</protein>
<dbReference type="GO" id="GO:0008270">
    <property type="term" value="F:zinc ion binding"/>
    <property type="evidence" value="ECO:0007669"/>
    <property type="project" value="UniProtKB-KW"/>
</dbReference>
<name>A0A835RM64_VANPL</name>
<feature type="domain" description="RING-type" evidence="4">
    <location>
        <begin position="713"/>
        <end position="753"/>
    </location>
</feature>
<dbReference type="Pfam" id="PF20235">
    <property type="entry name" value="PIR2-like_helical"/>
    <property type="match status" value="1"/>
</dbReference>
<dbReference type="InterPro" id="IPR001841">
    <property type="entry name" value="Znf_RING"/>
</dbReference>
<feature type="compositionally biased region" description="Polar residues" evidence="3">
    <location>
        <begin position="1"/>
        <end position="17"/>
    </location>
</feature>
<evidence type="ECO:0000256" key="3">
    <source>
        <dbReference type="SAM" id="MobiDB-lite"/>
    </source>
</evidence>
<dbReference type="PANTHER" id="PTHR46405:SF2">
    <property type="entry name" value="OS05G0141500 PROTEIN"/>
    <property type="match status" value="1"/>
</dbReference>
<evidence type="ECO:0000256" key="2">
    <source>
        <dbReference type="SAM" id="Coils"/>
    </source>
</evidence>
<evidence type="ECO:0000313" key="5">
    <source>
        <dbReference type="EMBL" id="KAG0490770.1"/>
    </source>
</evidence>
<dbReference type="InterPro" id="IPR046527">
    <property type="entry name" value="PIR2-like_helical"/>
</dbReference>
<keyword evidence="1" id="KW-0863">Zinc-finger</keyword>
<feature type="coiled-coil region" evidence="2">
    <location>
        <begin position="464"/>
        <end position="512"/>
    </location>
</feature>
<accession>A0A835RM64</accession>